<dbReference type="EMBL" id="CP000383">
    <property type="protein sequence ID" value="ABG60955.1"/>
    <property type="molecule type" value="Genomic_DNA"/>
</dbReference>
<feature type="domain" description="RecX second three-helical" evidence="6">
    <location>
        <begin position="61"/>
        <end position="100"/>
    </location>
</feature>
<dbReference type="Gene3D" id="1.10.10.10">
    <property type="entry name" value="Winged helix-like DNA-binding domain superfamily/Winged helix DNA-binding domain"/>
    <property type="match status" value="2"/>
</dbReference>
<feature type="domain" description="RecX first three-helical" evidence="8">
    <location>
        <begin position="21"/>
        <end position="54"/>
    </location>
</feature>
<dbReference type="GO" id="GO:0006282">
    <property type="term" value="P:regulation of DNA repair"/>
    <property type="evidence" value="ECO:0007669"/>
    <property type="project" value="UniProtKB-UniRule"/>
</dbReference>
<dbReference type="OrthoDB" id="1523826at2"/>
<dbReference type="PANTHER" id="PTHR33602">
    <property type="entry name" value="REGULATORY PROTEIN RECX FAMILY PROTEIN"/>
    <property type="match status" value="1"/>
</dbReference>
<feature type="domain" description="RecX third three-helical" evidence="7">
    <location>
        <begin position="108"/>
        <end position="155"/>
    </location>
</feature>
<dbReference type="AlphaFoldDB" id="A0A6N4SX00"/>
<dbReference type="Proteomes" id="UP000001822">
    <property type="component" value="Chromosome"/>
</dbReference>
<comment type="subcellular location">
    <subcellularLocation>
        <location evidence="1 5">Cytoplasm</location>
    </subcellularLocation>
</comment>
<comment type="function">
    <text evidence="5">Modulates RecA activity.</text>
</comment>
<dbReference type="Pfam" id="PF21982">
    <property type="entry name" value="RecX_HTH1"/>
    <property type="match status" value="1"/>
</dbReference>
<evidence type="ECO:0000259" key="6">
    <source>
        <dbReference type="Pfam" id="PF02631"/>
    </source>
</evidence>
<comment type="similarity">
    <text evidence="2 5">Belongs to the RecX family.</text>
</comment>
<dbReference type="RefSeq" id="WP_011587060.1">
    <property type="nucleotide sequence ID" value="NC_008255.1"/>
</dbReference>
<accession>A0A6N4SX00</accession>
<keyword evidence="4 5" id="KW-0963">Cytoplasm</keyword>
<evidence type="ECO:0000313" key="9">
    <source>
        <dbReference type="EMBL" id="ABG60955.1"/>
    </source>
</evidence>
<evidence type="ECO:0000256" key="5">
    <source>
        <dbReference type="HAMAP-Rule" id="MF_01114"/>
    </source>
</evidence>
<dbReference type="PANTHER" id="PTHR33602:SF1">
    <property type="entry name" value="REGULATORY PROTEIN RECX FAMILY PROTEIN"/>
    <property type="match status" value="1"/>
</dbReference>
<dbReference type="Pfam" id="PF21981">
    <property type="entry name" value="RecX_HTH3"/>
    <property type="match status" value="1"/>
</dbReference>
<dbReference type="InterPro" id="IPR003783">
    <property type="entry name" value="Regulatory_RecX"/>
</dbReference>
<dbReference type="InterPro" id="IPR036388">
    <property type="entry name" value="WH-like_DNA-bd_sf"/>
</dbReference>
<gene>
    <name evidence="5 9" type="primary">recX</name>
    <name evidence="9" type="ordered locus">CHU_3722</name>
</gene>
<dbReference type="Pfam" id="PF02631">
    <property type="entry name" value="RecX_HTH2"/>
    <property type="match status" value="1"/>
</dbReference>
<reference evidence="9 10" key="1">
    <citation type="journal article" date="2007" name="Appl. Environ. Microbiol.">
        <title>Genome sequence of the cellulolytic gliding bacterium Cytophaga hutchinsonii.</title>
        <authorList>
            <person name="Xie G."/>
            <person name="Bruce D.C."/>
            <person name="Challacombe J.F."/>
            <person name="Chertkov O."/>
            <person name="Detter J.C."/>
            <person name="Gilna P."/>
            <person name="Han C.S."/>
            <person name="Lucas S."/>
            <person name="Misra M."/>
            <person name="Myers G.L."/>
            <person name="Richardson P."/>
            <person name="Tapia R."/>
            <person name="Thayer N."/>
            <person name="Thompson L.S."/>
            <person name="Brettin T.S."/>
            <person name="Henrissat B."/>
            <person name="Wilson D.B."/>
            <person name="McBride M.J."/>
        </authorList>
    </citation>
    <scope>NUCLEOTIDE SEQUENCE [LARGE SCALE GENOMIC DNA]</scope>
    <source>
        <strain evidence="10">ATCC 33406 / DSM 1761 / CIP 103989 / NBRC 15051 / NCIMB 9469 / D465</strain>
    </source>
</reference>
<proteinExistence type="inferred from homology"/>
<evidence type="ECO:0000259" key="8">
    <source>
        <dbReference type="Pfam" id="PF21982"/>
    </source>
</evidence>
<dbReference type="InterPro" id="IPR053925">
    <property type="entry name" value="RecX_HTH_3rd"/>
</dbReference>
<keyword evidence="10" id="KW-1185">Reference proteome</keyword>
<sequence length="161" mass="18704">MSASKTTHVYTPAQAFVKIASFCAYQERTQQEVRIKLYEYGIKSAEVEEIIVKLIEDNFLNEERFAKAFAGGKFRVKKWGRNKIIRELEMRGLSPYCIKSGLKEIEEDDYVSTIHQIIDKKSRESTVKNIYQKTHKIAQYLISRGFESDLVWDILKAGARD</sequence>
<dbReference type="InterPro" id="IPR053926">
    <property type="entry name" value="RecX_HTH_1st"/>
</dbReference>
<name>A0A6N4SX00_CYTH3</name>
<evidence type="ECO:0000256" key="4">
    <source>
        <dbReference type="ARBA" id="ARBA00022490"/>
    </source>
</evidence>
<evidence type="ECO:0000313" key="10">
    <source>
        <dbReference type="Proteomes" id="UP000001822"/>
    </source>
</evidence>
<dbReference type="HAMAP" id="MF_01114">
    <property type="entry name" value="RecX"/>
    <property type="match status" value="1"/>
</dbReference>
<dbReference type="KEGG" id="chu:CHU_3722"/>
<organism evidence="9 10">
    <name type="scientific">Cytophaga hutchinsonii (strain ATCC 33406 / DSM 1761 / CIP 103989 / NBRC 15051 / NCIMB 9469 / D465)</name>
    <dbReference type="NCBI Taxonomy" id="269798"/>
    <lineage>
        <taxon>Bacteria</taxon>
        <taxon>Pseudomonadati</taxon>
        <taxon>Bacteroidota</taxon>
        <taxon>Cytophagia</taxon>
        <taxon>Cytophagales</taxon>
        <taxon>Cytophagaceae</taxon>
        <taxon>Cytophaga</taxon>
    </lineage>
</organism>
<evidence type="ECO:0000256" key="2">
    <source>
        <dbReference type="ARBA" id="ARBA00009695"/>
    </source>
</evidence>
<protein>
    <recommendedName>
        <fullName evidence="3 5">Regulatory protein RecX</fullName>
    </recommendedName>
</protein>
<dbReference type="InterPro" id="IPR053924">
    <property type="entry name" value="RecX_HTH_2nd"/>
</dbReference>
<dbReference type="GO" id="GO:0005737">
    <property type="term" value="C:cytoplasm"/>
    <property type="evidence" value="ECO:0007669"/>
    <property type="project" value="UniProtKB-SubCell"/>
</dbReference>
<evidence type="ECO:0000259" key="7">
    <source>
        <dbReference type="Pfam" id="PF21981"/>
    </source>
</evidence>
<evidence type="ECO:0000256" key="3">
    <source>
        <dbReference type="ARBA" id="ARBA00018111"/>
    </source>
</evidence>
<evidence type="ECO:0000256" key="1">
    <source>
        <dbReference type="ARBA" id="ARBA00004496"/>
    </source>
</evidence>